<keyword evidence="2" id="KW-1185">Reference proteome</keyword>
<protein>
    <submittedName>
        <fullName evidence="1">Galactose mutarotase</fullName>
    </submittedName>
</protein>
<dbReference type="InterPro" id="IPR008183">
    <property type="entry name" value="Aldose_1/G6P_1-epimerase"/>
</dbReference>
<accession>A0A1H8CGN9</accession>
<dbReference type="AlphaFoldDB" id="A0A1H8CGN9"/>
<dbReference type="Gene3D" id="2.70.98.10">
    <property type="match status" value="1"/>
</dbReference>
<dbReference type="GO" id="GO:0005975">
    <property type="term" value="P:carbohydrate metabolic process"/>
    <property type="evidence" value="ECO:0007669"/>
    <property type="project" value="InterPro"/>
</dbReference>
<gene>
    <name evidence="1" type="ORF">SAMN05192583_1598</name>
</gene>
<dbReference type="GO" id="GO:0016853">
    <property type="term" value="F:isomerase activity"/>
    <property type="evidence" value="ECO:0007669"/>
    <property type="project" value="InterPro"/>
</dbReference>
<dbReference type="CDD" id="cd09024">
    <property type="entry name" value="Aldose_epim_lacX"/>
    <property type="match status" value="1"/>
</dbReference>
<name>A0A1H8CGN9_9SPHN</name>
<organism evidence="1 2">
    <name type="scientific">Sphingomonas gellani</name>
    <dbReference type="NCBI Taxonomy" id="1166340"/>
    <lineage>
        <taxon>Bacteria</taxon>
        <taxon>Pseudomonadati</taxon>
        <taxon>Pseudomonadota</taxon>
        <taxon>Alphaproteobacteria</taxon>
        <taxon>Sphingomonadales</taxon>
        <taxon>Sphingomonadaceae</taxon>
        <taxon>Sphingomonas</taxon>
    </lineage>
</organism>
<dbReference type="InterPro" id="IPR011013">
    <property type="entry name" value="Gal_mutarotase_sf_dom"/>
</dbReference>
<dbReference type="EMBL" id="FOCF01000003">
    <property type="protein sequence ID" value="SEM94160.1"/>
    <property type="molecule type" value="Genomic_DNA"/>
</dbReference>
<dbReference type="SUPFAM" id="SSF74650">
    <property type="entry name" value="Galactose mutarotase-like"/>
    <property type="match status" value="1"/>
</dbReference>
<dbReference type="STRING" id="1166340.SAMN05192583_1598"/>
<dbReference type="InterPro" id="IPR014718">
    <property type="entry name" value="GH-type_carb-bd"/>
</dbReference>
<reference evidence="2" key="1">
    <citation type="submission" date="2016-10" db="EMBL/GenBank/DDBJ databases">
        <authorList>
            <person name="Varghese N."/>
            <person name="Submissions S."/>
        </authorList>
    </citation>
    <scope>NUCLEOTIDE SEQUENCE [LARGE SCALE GENOMIC DNA]</scope>
    <source>
        <strain evidence="2">S6-262</strain>
    </source>
</reference>
<evidence type="ECO:0000313" key="2">
    <source>
        <dbReference type="Proteomes" id="UP000199206"/>
    </source>
</evidence>
<proteinExistence type="predicted"/>
<dbReference type="Proteomes" id="UP000199206">
    <property type="component" value="Unassembled WGS sequence"/>
</dbReference>
<dbReference type="InterPro" id="IPR037481">
    <property type="entry name" value="LacX"/>
</dbReference>
<dbReference type="GO" id="GO:0030246">
    <property type="term" value="F:carbohydrate binding"/>
    <property type="evidence" value="ECO:0007669"/>
    <property type="project" value="InterPro"/>
</dbReference>
<evidence type="ECO:0000313" key="1">
    <source>
        <dbReference type="EMBL" id="SEM94160.1"/>
    </source>
</evidence>
<sequence length="299" mass="32140">MAEPHDTRHDMVRIRSDALTAAINPFGAELSHLEDADGRELMTNADPAFWTGRAPLLFPIVGALNDDTLRVDGGAYRMGKHGFARKSLFEMVETGDSHAVFALEDSEQTRAQYPFAFRLEAAFRLTGATLAIDITIANRGDVTMPASFGFHPALAWPLPFGAAKEAHRITFAAQEPGALKAIAADGTIAAATVPSPLQDGYVLALHDDLFAHDALVWDPVHAQSVTYGADTGPRLQVAFPDTPRLGIWTKPGARYVCIEPWHGIADPEGYTGDFRDKPGVFEVPVGGAKHIGMSITLAG</sequence>
<dbReference type="Pfam" id="PF01263">
    <property type="entry name" value="Aldose_epim"/>
    <property type="match status" value="1"/>
</dbReference>